<evidence type="ECO:0000256" key="5">
    <source>
        <dbReference type="ARBA" id="ARBA00022540"/>
    </source>
</evidence>
<keyword evidence="5" id="KW-0396">Initiation factor</keyword>
<comment type="subunit">
    <text evidence="12">Component of the translation initiation factor 2B (eIF2B) complex which is a heterodecamer of two sets of five different subunits: alpha, beta, gamma, delta and epsilon. Subunits alpha, beta and delta comprise a regulatory subcomplex and subunits epsilon and gamma comprise a catalytic subcomplex. Within the complex, the hexameric regulatory complex resides at the center, with the two heterodimeric catalytic subcomplexes bound on opposite sides.</text>
</comment>
<comment type="function">
    <text evidence="11">Acts as a component of the translation initiation factor 2B (eIF2B) complex, which catalyzes the exchange of GDP for GTP on the eukaryotic initiation factor 2 (eIF2) complex gamma subunit. Its guanine nucleotide exchange factor activity is repressed when bound to eIF2 complex phosphorylated on the alpha subunit, thereby limiting the amount of methionyl-initiator methionine tRNA available to the ribosome and consequently global translation is repressed.</text>
</comment>
<evidence type="ECO:0000259" key="15">
    <source>
        <dbReference type="Pfam" id="PF25084"/>
    </source>
</evidence>
<dbReference type="CDD" id="cd04652">
    <property type="entry name" value="LbH_eIF2B_gamma_C"/>
    <property type="match status" value="1"/>
</dbReference>
<dbReference type="EMBL" id="JBBPHU010000005">
    <property type="protein sequence ID" value="KAK7517370.1"/>
    <property type="molecule type" value="Genomic_DNA"/>
</dbReference>
<evidence type="ECO:0000313" key="16">
    <source>
        <dbReference type="EMBL" id="KAK7517370.1"/>
    </source>
</evidence>
<feature type="domain" description="EIF2B subunit epsilon/gamma LbH" evidence="15">
    <location>
        <begin position="461"/>
        <end position="549"/>
    </location>
</feature>
<evidence type="ECO:0000256" key="12">
    <source>
        <dbReference type="ARBA" id="ARBA00046432"/>
    </source>
</evidence>
<dbReference type="InterPro" id="IPR051960">
    <property type="entry name" value="eIF2B_gamma"/>
</dbReference>
<evidence type="ECO:0000256" key="1">
    <source>
        <dbReference type="ARBA" id="ARBA00004514"/>
    </source>
</evidence>
<evidence type="ECO:0000256" key="8">
    <source>
        <dbReference type="ARBA" id="ARBA00031190"/>
    </source>
</evidence>
<comment type="caution">
    <text evidence="16">The sequence shown here is derived from an EMBL/GenBank/DDBJ whole genome shotgun (WGS) entry which is preliminary data.</text>
</comment>
<evidence type="ECO:0000256" key="11">
    <source>
        <dbReference type="ARBA" id="ARBA00045373"/>
    </source>
</evidence>
<dbReference type="Gene3D" id="2.160.10.10">
    <property type="entry name" value="Hexapeptide repeat proteins"/>
    <property type="match status" value="1"/>
</dbReference>
<evidence type="ECO:0000256" key="2">
    <source>
        <dbReference type="ARBA" id="ARBA00007878"/>
    </source>
</evidence>
<feature type="region of interest" description="Disordered" evidence="13">
    <location>
        <begin position="566"/>
        <end position="610"/>
    </location>
</feature>
<feature type="domain" description="Nucleotidyl transferase" evidence="14">
    <location>
        <begin position="32"/>
        <end position="147"/>
    </location>
</feature>
<proteinExistence type="inferred from homology"/>
<evidence type="ECO:0000256" key="9">
    <source>
        <dbReference type="ARBA" id="ARBA00044196"/>
    </source>
</evidence>
<evidence type="ECO:0000256" key="4">
    <source>
        <dbReference type="ARBA" id="ARBA00022490"/>
    </source>
</evidence>
<dbReference type="Gene3D" id="3.90.550.10">
    <property type="entry name" value="Spore Coat Polysaccharide Biosynthesis Protein SpsA, Chain A"/>
    <property type="match status" value="1"/>
</dbReference>
<evidence type="ECO:0000256" key="10">
    <source>
        <dbReference type="ARBA" id="ARBA00044229"/>
    </source>
</evidence>
<sequence length="610" mass="65884">MPHATQPTTGFQALILCGPGVSLDTFTSNPKDFPKALVPIANRPMVWYPLEWCYRMGITNISLVTPPESVEALDAALSQNPHLTSLPSPKPDIVAPEDLTQTTGTGEIFRLKEVQEVITGDFVVLPCDLVCELNGQRLVESWMIEEGGLGGATGGKENNRPLPLSIGGEKSGRRGGLGVWFQTKGEDAVKGEETDFVATTPLSKPVVPSNTGSLRPNLSNLVYTIPKDVLNDIVDENKGLPIRHSLLVRHGRVKMMTTTRDAFLYFFPYWVLDMIKKNERFDSVSDALGWWAKAGWQHGLGEKLGLREIFHPPPAASLEESVVAGSGAAVGVLTEEVDIASLSSTSKTPHHADPSNPEDTDSSGTLPLASRVQNASGPTVEVTAISEYKEPLHVPRILAYVQPKTPTAPFIRRVDTAALLLTTSLRLAKLPALDEFGNNRHLASPFAHASKIAHPETIPLKCRVEAENSLIAENVSIGEKCNVKESVIGAGCKVGTGARLQRCLLMDGAEVGDNCQLSDCVLGRRCRVEGGPARGDERTVLKGCEVQEGFVVEWGREWKDEKFKLFGGDLEDGDGDGGSDDDDDDDDDDMADAFDGDGPIQSEHPGDSLR</sequence>
<dbReference type="PANTHER" id="PTHR45989">
    <property type="entry name" value="TRANSLATION INITIATION FACTOR EIF-2B SUBUNIT GAMMA"/>
    <property type="match status" value="1"/>
</dbReference>
<evidence type="ECO:0000256" key="13">
    <source>
        <dbReference type="SAM" id="MobiDB-lite"/>
    </source>
</evidence>
<dbReference type="InterPro" id="IPR011004">
    <property type="entry name" value="Trimer_LpxA-like_sf"/>
</dbReference>
<dbReference type="InterPro" id="IPR029044">
    <property type="entry name" value="Nucleotide-diphossugar_trans"/>
</dbReference>
<feature type="compositionally biased region" description="Acidic residues" evidence="13">
    <location>
        <begin position="569"/>
        <end position="595"/>
    </location>
</feature>
<evidence type="ECO:0000256" key="3">
    <source>
        <dbReference type="ARBA" id="ARBA00018601"/>
    </source>
</evidence>
<reference evidence="16 17" key="1">
    <citation type="submission" date="2024-04" db="EMBL/GenBank/DDBJ databases">
        <title>Phyllosticta paracitricarpa is synonymous to the EU quarantine fungus P. citricarpa based on phylogenomic analyses.</title>
        <authorList>
            <consortium name="Lawrence Berkeley National Laboratory"/>
            <person name="Van Ingen-Buijs V.A."/>
            <person name="Van Westerhoven A.C."/>
            <person name="Haridas S."/>
            <person name="Skiadas P."/>
            <person name="Martin F."/>
            <person name="Groenewald J.Z."/>
            <person name="Crous P.W."/>
            <person name="Seidl M.F."/>
        </authorList>
    </citation>
    <scope>NUCLEOTIDE SEQUENCE [LARGE SCALE GENOMIC DNA]</scope>
    <source>
        <strain evidence="16 17">CBS 123371</strain>
    </source>
</reference>
<dbReference type="Pfam" id="PF25084">
    <property type="entry name" value="LbH_EIF2B"/>
    <property type="match status" value="1"/>
</dbReference>
<keyword evidence="4" id="KW-0963">Cytoplasm</keyword>
<organism evidence="16 17">
    <name type="scientific">Phyllosticta citriasiana</name>
    <dbReference type="NCBI Taxonomy" id="595635"/>
    <lineage>
        <taxon>Eukaryota</taxon>
        <taxon>Fungi</taxon>
        <taxon>Dikarya</taxon>
        <taxon>Ascomycota</taxon>
        <taxon>Pezizomycotina</taxon>
        <taxon>Dothideomycetes</taxon>
        <taxon>Dothideomycetes incertae sedis</taxon>
        <taxon>Botryosphaeriales</taxon>
        <taxon>Phyllostictaceae</taxon>
        <taxon>Phyllosticta</taxon>
    </lineage>
</organism>
<evidence type="ECO:0000256" key="7">
    <source>
        <dbReference type="ARBA" id="ARBA00030179"/>
    </source>
</evidence>
<keyword evidence="6" id="KW-0648">Protein biosynthesis</keyword>
<evidence type="ECO:0000313" key="17">
    <source>
        <dbReference type="Proteomes" id="UP001363622"/>
    </source>
</evidence>
<evidence type="ECO:0000256" key="6">
    <source>
        <dbReference type="ARBA" id="ARBA00022917"/>
    </source>
</evidence>
<dbReference type="Pfam" id="PF00483">
    <property type="entry name" value="NTP_transferase"/>
    <property type="match status" value="1"/>
</dbReference>
<dbReference type="SUPFAM" id="SSF51161">
    <property type="entry name" value="Trimeric LpxA-like enzymes"/>
    <property type="match status" value="1"/>
</dbReference>
<protein>
    <recommendedName>
        <fullName evidence="3">Mannose-1-phosphate guanyltransferase</fullName>
    </recommendedName>
    <alternativeName>
        <fullName evidence="8">GDP-mannose pyrophosphorylase</fullName>
    </alternativeName>
    <alternativeName>
        <fullName evidence="7">GTP-mannose-1-phosphate guanylyltransferase</fullName>
    </alternativeName>
    <alternativeName>
        <fullName evidence="9">Translation initiation factor eIF2B subunit gamma</fullName>
    </alternativeName>
    <alternativeName>
        <fullName evidence="10">eIF2B GDP-GTP exchange factor subunit gamma</fullName>
    </alternativeName>
</protein>
<dbReference type="Proteomes" id="UP001363622">
    <property type="component" value="Unassembled WGS sequence"/>
</dbReference>
<name>A0ABR1KM55_9PEZI</name>
<accession>A0ABR1KM55</accession>
<comment type="subcellular location">
    <subcellularLocation>
        <location evidence="1">Cytoplasm</location>
        <location evidence="1">Cytosol</location>
    </subcellularLocation>
</comment>
<dbReference type="InterPro" id="IPR005835">
    <property type="entry name" value="NTP_transferase_dom"/>
</dbReference>
<gene>
    <name evidence="16" type="ORF">IWZ03DRAFT_170514</name>
</gene>
<feature type="region of interest" description="Disordered" evidence="13">
    <location>
        <begin position="343"/>
        <end position="377"/>
    </location>
</feature>
<comment type="similarity">
    <text evidence="2">Belongs to the eIF-2B gamma/epsilon subunits family.</text>
</comment>
<dbReference type="PANTHER" id="PTHR45989:SF1">
    <property type="entry name" value="TRANSLATION INITIATION FACTOR EIF-2B SUBUNIT GAMMA"/>
    <property type="match status" value="1"/>
</dbReference>
<evidence type="ECO:0000259" key="14">
    <source>
        <dbReference type="Pfam" id="PF00483"/>
    </source>
</evidence>
<keyword evidence="17" id="KW-1185">Reference proteome</keyword>
<dbReference type="SUPFAM" id="SSF53448">
    <property type="entry name" value="Nucleotide-diphospho-sugar transferases"/>
    <property type="match status" value="1"/>
</dbReference>
<dbReference type="InterPro" id="IPR056764">
    <property type="entry name" value="LbH_EIF2B3/5"/>
</dbReference>